<reference evidence="1" key="1">
    <citation type="submission" date="2023-10" db="EMBL/GenBank/DDBJ databases">
        <authorList>
            <person name="Chen Y."/>
            <person name="Shah S."/>
            <person name="Dougan E. K."/>
            <person name="Thang M."/>
            <person name="Chan C."/>
        </authorList>
    </citation>
    <scope>NUCLEOTIDE SEQUENCE [LARGE SCALE GENOMIC DNA]</scope>
</reference>
<name>A0ABN9UVW0_9DINO</name>
<accession>A0ABN9UVW0</accession>
<proteinExistence type="predicted"/>
<evidence type="ECO:0000313" key="2">
    <source>
        <dbReference type="Proteomes" id="UP001189429"/>
    </source>
</evidence>
<gene>
    <name evidence="1" type="ORF">PCOR1329_LOCUS51575</name>
</gene>
<dbReference type="Proteomes" id="UP001189429">
    <property type="component" value="Unassembled WGS sequence"/>
</dbReference>
<dbReference type="EMBL" id="CAUYUJ010016260">
    <property type="protein sequence ID" value="CAK0863402.1"/>
    <property type="molecule type" value="Genomic_DNA"/>
</dbReference>
<keyword evidence="2" id="KW-1185">Reference proteome</keyword>
<comment type="caution">
    <text evidence="1">The sequence shown here is derived from an EMBL/GenBank/DDBJ whole genome shotgun (WGS) entry which is preliminary data.</text>
</comment>
<organism evidence="1 2">
    <name type="scientific">Prorocentrum cordatum</name>
    <dbReference type="NCBI Taxonomy" id="2364126"/>
    <lineage>
        <taxon>Eukaryota</taxon>
        <taxon>Sar</taxon>
        <taxon>Alveolata</taxon>
        <taxon>Dinophyceae</taxon>
        <taxon>Prorocentrales</taxon>
        <taxon>Prorocentraceae</taxon>
        <taxon>Prorocentrum</taxon>
    </lineage>
</organism>
<sequence length="163" mass="18168">MAALDILLGAISNRLVTRQGKARAASRHCLDKSRHPTRTLRRMKTKPTTMCKLTAVHQPRETSCCHYGYGRTFAKVLLNSSCSTNVLRPSVASSFYFCGMHAQSIQTWVMSGLSRRIVFSFFSLVQSGSMCQCLTQRWLTAAFVLAAPDRTSASVMKMRTNLP</sequence>
<evidence type="ECO:0000313" key="1">
    <source>
        <dbReference type="EMBL" id="CAK0863402.1"/>
    </source>
</evidence>
<protein>
    <submittedName>
        <fullName evidence="1">Uncharacterized protein</fullName>
    </submittedName>
</protein>